<sequence length="337" mass="36743">MISTSSRVVMIIISLLSVLQGHVAHGFAPAVGGGIAAAITSSSVGTTSTTTSLYRRHHRRHHSIVPRSSAALLYSNSREQVENFLSESYPKFCSLLQQNPMALQQMRESEVGFAVFALSDAAFYNTLMPEQLQLLEAACNEPQCQEVVSTMAAYHMVSVPITGDIMASFQVVTTRVGELPVEVASDGSGALYVNGVKILQSYVFEDVLIQNYQDKDGNMIGSQAGAGGKRYIVHEWCLGMLNRCTNARSVAGSIETILTNEWDGFVETTEISSTCTPNRQVACITGLNDSCVSYNHHHNSPLDDCKFKDQTTSCNSLDSTLYSERASNIDKSLSMHY</sequence>
<evidence type="ECO:0000313" key="3">
    <source>
        <dbReference type="Proteomes" id="UP001530293"/>
    </source>
</evidence>
<proteinExistence type="predicted"/>
<evidence type="ECO:0000313" key="2">
    <source>
        <dbReference type="EMBL" id="KAL3772487.1"/>
    </source>
</evidence>
<dbReference type="InterPro" id="IPR036378">
    <property type="entry name" value="FAS1_dom_sf"/>
</dbReference>
<feature type="signal peptide" evidence="1">
    <location>
        <begin position="1"/>
        <end position="26"/>
    </location>
</feature>
<keyword evidence="3" id="KW-1185">Reference proteome</keyword>
<protein>
    <recommendedName>
        <fullName evidence="4">FAS1 domain-containing protein</fullName>
    </recommendedName>
</protein>
<accession>A0ABD3N956</accession>
<dbReference type="EMBL" id="JALLBG020000010">
    <property type="protein sequence ID" value="KAL3772487.1"/>
    <property type="molecule type" value="Genomic_DNA"/>
</dbReference>
<organism evidence="2 3">
    <name type="scientific">Discostella pseudostelligera</name>
    <dbReference type="NCBI Taxonomy" id="259834"/>
    <lineage>
        <taxon>Eukaryota</taxon>
        <taxon>Sar</taxon>
        <taxon>Stramenopiles</taxon>
        <taxon>Ochrophyta</taxon>
        <taxon>Bacillariophyta</taxon>
        <taxon>Coscinodiscophyceae</taxon>
        <taxon>Thalassiosirophycidae</taxon>
        <taxon>Stephanodiscales</taxon>
        <taxon>Stephanodiscaceae</taxon>
        <taxon>Discostella</taxon>
    </lineage>
</organism>
<reference evidence="2 3" key="1">
    <citation type="submission" date="2024-10" db="EMBL/GenBank/DDBJ databases">
        <title>Updated reference genomes for cyclostephanoid diatoms.</title>
        <authorList>
            <person name="Roberts W.R."/>
            <person name="Alverson A.J."/>
        </authorList>
    </citation>
    <scope>NUCLEOTIDE SEQUENCE [LARGE SCALE GENOMIC DNA]</scope>
    <source>
        <strain evidence="2 3">AJA232-27</strain>
    </source>
</reference>
<gene>
    <name evidence="2" type="ORF">ACHAWU_000049</name>
</gene>
<keyword evidence="1" id="KW-0732">Signal</keyword>
<evidence type="ECO:0000256" key="1">
    <source>
        <dbReference type="SAM" id="SignalP"/>
    </source>
</evidence>
<name>A0ABD3N956_9STRA</name>
<evidence type="ECO:0008006" key="4">
    <source>
        <dbReference type="Google" id="ProtNLM"/>
    </source>
</evidence>
<comment type="caution">
    <text evidence="2">The sequence shown here is derived from an EMBL/GenBank/DDBJ whole genome shotgun (WGS) entry which is preliminary data.</text>
</comment>
<feature type="chain" id="PRO_5044818489" description="FAS1 domain-containing protein" evidence="1">
    <location>
        <begin position="27"/>
        <end position="337"/>
    </location>
</feature>
<dbReference type="Gene3D" id="2.30.180.10">
    <property type="entry name" value="FAS1 domain"/>
    <property type="match status" value="1"/>
</dbReference>
<dbReference type="Proteomes" id="UP001530293">
    <property type="component" value="Unassembled WGS sequence"/>
</dbReference>
<dbReference type="AlphaFoldDB" id="A0ABD3N956"/>